<organism evidence="7 8">
    <name type="scientific">Theobroma cacao</name>
    <name type="common">Cacao</name>
    <name type="synonym">Cocoa</name>
    <dbReference type="NCBI Taxonomy" id="3641"/>
    <lineage>
        <taxon>Eukaryota</taxon>
        <taxon>Viridiplantae</taxon>
        <taxon>Streptophyta</taxon>
        <taxon>Embryophyta</taxon>
        <taxon>Tracheophyta</taxon>
        <taxon>Spermatophyta</taxon>
        <taxon>Magnoliopsida</taxon>
        <taxon>eudicotyledons</taxon>
        <taxon>Gunneridae</taxon>
        <taxon>Pentapetalae</taxon>
        <taxon>rosids</taxon>
        <taxon>malvids</taxon>
        <taxon>Malvales</taxon>
        <taxon>Malvaceae</taxon>
        <taxon>Byttnerioideae</taxon>
        <taxon>Theobroma</taxon>
    </lineage>
</organism>
<dbReference type="PROSITE" id="PS50066">
    <property type="entry name" value="MADS_BOX_2"/>
    <property type="match status" value="1"/>
</dbReference>
<evidence type="ECO:0000256" key="5">
    <source>
        <dbReference type="ARBA" id="ARBA00023242"/>
    </source>
</evidence>
<dbReference type="GO" id="GO:0005634">
    <property type="term" value="C:nucleus"/>
    <property type="evidence" value="ECO:0007669"/>
    <property type="project" value="UniProtKB-SubCell"/>
</dbReference>
<dbReference type="PANTHER" id="PTHR48019">
    <property type="entry name" value="SERUM RESPONSE FACTOR HOMOLOG"/>
    <property type="match status" value="1"/>
</dbReference>
<dbReference type="GO" id="GO:0006357">
    <property type="term" value="P:regulation of transcription by RNA polymerase II"/>
    <property type="evidence" value="ECO:0000318"/>
    <property type="project" value="GO_Central"/>
</dbReference>
<accession>A0A061DGV6</accession>
<keyword evidence="2" id="KW-0805">Transcription regulation</keyword>
<dbReference type="PRINTS" id="PR00404">
    <property type="entry name" value="MADSDOMAIN"/>
</dbReference>
<sequence length="315" mass="36098">MGRVKVQLKKIEHKTYRHITFAKRKTGLVKKAYELSTLCDVEVALIIFSPAGKLFLFDGKKRVEEILAHHVELPARRRGWVQNQELIRRLITQMSLEAGFANHPSNTSRTNKMGIDSRFQEVQKKIVICITQLEDVEKQLQCFLRNPSCLKSMREIQYHEMILEQTLKLVHFRKRFLEANCSVQPTPKGFGDTIRPQLISCREKASAGGSISQSLSYNLSWQSQNDLHAPRNQSNGLQPSRNLPESLVEKLQSPMTYLQGHRYLARNEVSSKPEVDGYMHHWASGIVNANFPPRMDIVQQARATSNPAQRKRGVL</sequence>
<evidence type="ECO:0000313" key="7">
    <source>
        <dbReference type="EMBL" id="EOX91585.1"/>
    </source>
</evidence>
<dbReference type="Proteomes" id="UP000026915">
    <property type="component" value="Chromosome 1"/>
</dbReference>
<dbReference type="InParanoid" id="A0A061DGV6"/>
<dbReference type="GO" id="GO:0046983">
    <property type="term" value="F:protein dimerization activity"/>
    <property type="evidence" value="ECO:0007669"/>
    <property type="project" value="InterPro"/>
</dbReference>
<evidence type="ECO:0000313" key="8">
    <source>
        <dbReference type="Proteomes" id="UP000026915"/>
    </source>
</evidence>
<dbReference type="InterPro" id="IPR002100">
    <property type="entry name" value="TF_MADSbox"/>
</dbReference>
<dbReference type="GO" id="GO:0000981">
    <property type="term" value="F:DNA-binding transcription factor activity, RNA polymerase II-specific"/>
    <property type="evidence" value="ECO:0000318"/>
    <property type="project" value="GO_Central"/>
</dbReference>
<dbReference type="InterPro" id="IPR036879">
    <property type="entry name" value="TF_MADSbox_sf"/>
</dbReference>
<keyword evidence="3" id="KW-0238">DNA-binding</keyword>
<evidence type="ECO:0000256" key="3">
    <source>
        <dbReference type="ARBA" id="ARBA00023125"/>
    </source>
</evidence>
<feature type="domain" description="MADS-box" evidence="6">
    <location>
        <begin position="1"/>
        <end position="61"/>
    </location>
</feature>
<reference evidence="7 8" key="1">
    <citation type="journal article" date="2013" name="Genome Biol.">
        <title>The genome sequence of the most widely cultivated cacao type and its use to identify candidate genes regulating pod color.</title>
        <authorList>
            <person name="Motamayor J.C."/>
            <person name="Mockaitis K."/>
            <person name="Schmutz J."/>
            <person name="Haiminen N."/>
            <person name="Iii D.L."/>
            <person name="Cornejo O."/>
            <person name="Findley S.D."/>
            <person name="Zheng P."/>
            <person name="Utro F."/>
            <person name="Royaert S."/>
            <person name="Saski C."/>
            <person name="Jenkins J."/>
            <person name="Podicheti R."/>
            <person name="Zhao M."/>
            <person name="Scheffler B.E."/>
            <person name="Stack J.C."/>
            <person name="Feltus F.A."/>
            <person name="Mustiga G.M."/>
            <person name="Amores F."/>
            <person name="Phillips W."/>
            <person name="Marelli J.P."/>
            <person name="May G.D."/>
            <person name="Shapiro H."/>
            <person name="Ma J."/>
            <person name="Bustamante C.D."/>
            <person name="Schnell R.J."/>
            <person name="Main D."/>
            <person name="Gilbert D."/>
            <person name="Parida L."/>
            <person name="Kuhn D.N."/>
        </authorList>
    </citation>
    <scope>NUCLEOTIDE SEQUENCE [LARGE SCALE GENOMIC DNA]</scope>
    <source>
        <strain evidence="8">cv. Matina 1-6</strain>
    </source>
</reference>
<dbReference type="EMBL" id="CM001879">
    <property type="protein sequence ID" value="EOX91585.1"/>
    <property type="molecule type" value="Genomic_DNA"/>
</dbReference>
<evidence type="ECO:0000259" key="6">
    <source>
        <dbReference type="PROSITE" id="PS50066"/>
    </source>
</evidence>
<keyword evidence="7" id="KW-0812">Transmembrane</keyword>
<keyword evidence="4" id="KW-0804">Transcription</keyword>
<dbReference type="InterPro" id="IPR050142">
    <property type="entry name" value="MADS-box/MEF2_TF"/>
</dbReference>
<gene>
    <name evidence="7" type="ORF">TCM_000725</name>
</gene>
<keyword evidence="8" id="KW-1185">Reference proteome</keyword>
<proteinExistence type="predicted"/>
<dbReference type="GO" id="GO:0000978">
    <property type="term" value="F:RNA polymerase II cis-regulatory region sequence-specific DNA binding"/>
    <property type="evidence" value="ECO:0000318"/>
    <property type="project" value="GO_Central"/>
</dbReference>
<dbReference type="Gene3D" id="3.40.1810.10">
    <property type="entry name" value="Transcription factor, MADS-box"/>
    <property type="match status" value="1"/>
</dbReference>
<dbReference type="OMA" id="NIMNWPS"/>
<keyword evidence="7" id="KW-0472">Membrane</keyword>
<evidence type="ECO:0000256" key="1">
    <source>
        <dbReference type="ARBA" id="ARBA00004123"/>
    </source>
</evidence>
<comment type="subcellular location">
    <subcellularLocation>
        <location evidence="1">Nucleus</location>
    </subcellularLocation>
</comment>
<name>A0A061DGV6_THECC</name>
<dbReference type="HOGENOM" id="CLU_076750_0_0_1"/>
<dbReference type="Gramene" id="EOX91585">
    <property type="protein sequence ID" value="EOX91585"/>
    <property type="gene ID" value="TCM_000725"/>
</dbReference>
<dbReference type="AlphaFoldDB" id="A0A061DGV6"/>
<evidence type="ECO:0000256" key="4">
    <source>
        <dbReference type="ARBA" id="ARBA00023163"/>
    </source>
</evidence>
<dbReference type="Pfam" id="PF00319">
    <property type="entry name" value="SRF-TF"/>
    <property type="match status" value="1"/>
</dbReference>
<evidence type="ECO:0000256" key="2">
    <source>
        <dbReference type="ARBA" id="ARBA00023015"/>
    </source>
</evidence>
<dbReference type="SUPFAM" id="SSF55455">
    <property type="entry name" value="SRF-like"/>
    <property type="match status" value="1"/>
</dbReference>
<keyword evidence="5" id="KW-0539">Nucleus</keyword>
<dbReference type="SMART" id="SM00432">
    <property type="entry name" value="MADS"/>
    <property type="match status" value="1"/>
</dbReference>
<dbReference type="eggNOG" id="KOG0014">
    <property type="taxonomic scope" value="Eukaryota"/>
</dbReference>
<protein>
    <submittedName>
        <fullName evidence="7">Transmembrane isoform 1</fullName>
    </submittedName>
</protein>